<evidence type="ECO:0000313" key="1">
    <source>
        <dbReference type="EMBL" id="SDE03817.1"/>
    </source>
</evidence>
<dbReference type="RefSeq" id="WP_218125333.1">
    <property type="nucleotide sequence ID" value="NZ_FNAD01000011.1"/>
</dbReference>
<keyword evidence="2" id="KW-1185">Reference proteome</keyword>
<accession>A0A1G6ZNN6</accession>
<reference evidence="2" key="1">
    <citation type="submission" date="2016-10" db="EMBL/GenBank/DDBJ databases">
        <authorList>
            <person name="Varghese N."/>
            <person name="Submissions S."/>
        </authorList>
    </citation>
    <scope>NUCLEOTIDE SEQUENCE [LARGE SCALE GENOMIC DNA]</scope>
    <source>
        <strain evidence="2">CGMCC 4.3516</strain>
    </source>
</reference>
<dbReference type="AlphaFoldDB" id="A0A1G6ZNN6"/>
<evidence type="ECO:0000313" key="2">
    <source>
        <dbReference type="Proteomes" id="UP000198949"/>
    </source>
</evidence>
<organism evidence="1 2">
    <name type="scientific">Glycomyces harbinensis</name>
    <dbReference type="NCBI Taxonomy" id="58114"/>
    <lineage>
        <taxon>Bacteria</taxon>
        <taxon>Bacillati</taxon>
        <taxon>Actinomycetota</taxon>
        <taxon>Actinomycetes</taxon>
        <taxon>Glycomycetales</taxon>
        <taxon>Glycomycetaceae</taxon>
        <taxon>Glycomyces</taxon>
    </lineage>
</organism>
<dbReference type="EMBL" id="FNAD01000011">
    <property type="protein sequence ID" value="SDE03817.1"/>
    <property type="molecule type" value="Genomic_DNA"/>
</dbReference>
<dbReference type="Proteomes" id="UP000198949">
    <property type="component" value="Unassembled WGS sequence"/>
</dbReference>
<name>A0A1G6ZNN6_9ACTN</name>
<gene>
    <name evidence="1" type="ORF">SAMN05216270_11196</name>
</gene>
<proteinExistence type="predicted"/>
<sequence>MLIRHRIQQDSLAQGSGSVAWQEETLHRIGLPTGDYPTDAAECPDAVVTISAP</sequence>
<protein>
    <submittedName>
        <fullName evidence="1">Uncharacterized protein</fullName>
    </submittedName>
</protein>